<dbReference type="EMBL" id="KV926850">
    <property type="protein sequence ID" value="PIO36316.1"/>
    <property type="molecule type" value="Genomic_DNA"/>
</dbReference>
<dbReference type="PROSITE" id="PS50106">
    <property type="entry name" value="PDZ"/>
    <property type="match status" value="1"/>
</dbReference>
<evidence type="ECO:0000256" key="4">
    <source>
        <dbReference type="ARBA" id="ARBA00023136"/>
    </source>
</evidence>
<comment type="subcellular location">
    <subcellularLocation>
        <location evidence="1">Membrane</location>
    </subcellularLocation>
</comment>
<feature type="non-terminal residue" evidence="6">
    <location>
        <position position="436"/>
    </location>
</feature>
<dbReference type="GO" id="GO:0005923">
    <property type="term" value="C:bicellular tight junction"/>
    <property type="evidence" value="ECO:0007669"/>
    <property type="project" value="TreeGrafter"/>
</dbReference>
<dbReference type="OrthoDB" id="6022711at2759"/>
<dbReference type="PANTHER" id="PTHR19964:SF10">
    <property type="entry name" value="MULTIPLE PDZ DOMAIN PROTEIN"/>
    <property type="match status" value="1"/>
</dbReference>
<dbReference type="GO" id="GO:0005886">
    <property type="term" value="C:plasma membrane"/>
    <property type="evidence" value="ECO:0007669"/>
    <property type="project" value="TreeGrafter"/>
</dbReference>
<proteinExistence type="predicted"/>
<name>A0A2G9S847_AQUCT</name>
<dbReference type="Gene3D" id="2.30.42.10">
    <property type="match status" value="1"/>
</dbReference>
<dbReference type="GO" id="GO:0005737">
    <property type="term" value="C:cytoplasm"/>
    <property type="evidence" value="ECO:0007669"/>
    <property type="project" value="TreeGrafter"/>
</dbReference>
<dbReference type="SMART" id="SM00228">
    <property type="entry name" value="PDZ"/>
    <property type="match status" value="1"/>
</dbReference>
<gene>
    <name evidence="6" type="ORF">AB205_0019010</name>
</gene>
<dbReference type="AlphaFoldDB" id="A0A2G9S847"/>
<dbReference type="FunFam" id="2.30.42.10:FF:000070">
    <property type="entry name" value="Multiple PDZ domain protein"/>
    <property type="match status" value="1"/>
</dbReference>
<keyword evidence="4" id="KW-0472">Membrane</keyword>
<dbReference type="SUPFAM" id="SSF50156">
    <property type="entry name" value="PDZ domain-like"/>
    <property type="match status" value="1"/>
</dbReference>
<keyword evidence="3" id="KW-0677">Repeat</keyword>
<dbReference type="PANTHER" id="PTHR19964">
    <property type="entry name" value="MULTIPLE PDZ DOMAIN PROTEIN"/>
    <property type="match status" value="1"/>
</dbReference>
<sequence length="436" mass="47672">MVCCRPVQQLNSPCNDDEQCISENDIHLIEKDDSFSSNHLSDLWKVQDDLPDIPSNGTESQHHIDFGTIGSSETDDLNMEAGDDSPSMEDTQGSPLAMWETDIQTIKLEKGILGLGFSILDYQDPIDPASTVIVIRSLVPEGVAEQDGRLLPGDRLMFVNEINLEHASLEEAVQALKGAPAGNVSIGVAKPLPLSPEEGYISAKDDSLFYSANSYVEEGPNDAPLFHAELAMVETTDADLTGECSMESRFAHNNANLLQASLIALHGSPCNEDLLGGLSDCSLQALSKEDSFHPSYDVCTERLSFNKPTLPNVLWATSTPVIDFKLPTMDFYNLNLDQPEHTKLSDHTDVASSDSKDHSELVIFSKQIENTSTSLWMPLQTHGADTAADIPPSVSKAEGHLSGKQYYETIEEYAPRTLPKSKFEKTITIIRGNCSL</sequence>
<accession>A0A2G9S847</accession>
<evidence type="ECO:0000256" key="1">
    <source>
        <dbReference type="ARBA" id="ARBA00004370"/>
    </source>
</evidence>
<organism evidence="6 7">
    <name type="scientific">Aquarana catesbeiana</name>
    <name type="common">American bullfrog</name>
    <name type="synonym">Rana catesbeiana</name>
    <dbReference type="NCBI Taxonomy" id="8400"/>
    <lineage>
        <taxon>Eukaryota</taxon>
        <taxon>Metazoa</taxon>
        <taxon>Chordata</taxon>
        <taxon>Craniata</taxon>
        <taxon>Vertebrata</taxon>
        <taxon>Euteleostomi</taxon>
        <taxon>Amphibia</taxon>
        <taxon>Batrachia</taxon>
        <taxon>Anura</taxon>
        <taxon>Neobatrachia</taxon>
        <taxon>Ranoidea</taxon>
        <taxon>Ranidae</taxon>
        <taxon>Aquarana</taxon>
    </lineage>
</organism>
<dbReference type="InterPro" id="IPR036034">
    <property type="entry name" value="PDZ_sf"/>
</dbReference>
<keyword evidence="7" id="KW-1185">Reference proteome</keyword>
<dbReference type="InterPro" id="IPR001478">
    <property type="entry name" value="PDZ"/>
</dbReference>
<dbReference type="GO" id="GO:0045177">
    <property type="term" value="C:apical part of cell"/>
    <property type="evidence" value="ECO:0007669"/>
    <property type="project" value="TreeGrafter"/>
</dbReference>
<evidence type="ECO:0000313" key="6">
    <source>
        <dbReference type="EMBL" id="PIO36316.1"/>
    </source>
</evidence>
<dbReference type="GO" id="GO:0120192">
    <property type="term" value="P:tight junction assembly"/>
    <property type="evidence" value="ECO:0007669"/>
    <property type="project" value="TreeGrafter"/>
</dbReference>
<keyword evidence="2" id="KW-0597">Phosphoprotein</keyword>
<protein>
    <recommendedName>
        <fullName evidence="5">PDZ domain-containing protein</fullName>
    </recommendedName>
</protein>
<evidence type="ECO:0000259" key="5">
    <source>
        <dbReference type="PROSITE" id="PS50106"/>
    </source>
</evidence>
<dbReference type="Proteomes" id="UP000228934">
    <property type="component" value="Unassembled WGS sequence"/>
</dbReference>
<dbReference type="InterPro" id="IPR051342">
    <property type="entry name" value="PDZ_scaffold"/>
</dbReference>
<dbReference type="CDD" id="cd06669">
    <property type="entry name" value="PDZ5_MUPP1-like"/>
    <property type="match status" value="1"/>
</dbReference>
<feature type="domain" description="PDZ" evidence="5">
    <location>
        <begin position="105"/>
        <end position="180"/>
    </location>
</feature>
<evidence type="ECO:0000256" key="3">
    <source>
        <dbReference type="ARBA" id="ARBA00022737"/>
    </source>
</evidence>
<dbReference type="Pfam" id="PF00595">
    <property type="entry name" value="PDZ"/>
    <property type="match status" value="1"/>
</dbReference>
<evidence type="ECO:0000256" key="2">
    <source>
        <dbReference type="ARBA" id="ARBA00022553"/>
    </source>
</evidence>
<evidence type="ECO:0000313" key="7">
    <source>
        <dbReference type="Proteomes" id="UP000228934"/>
    </source>
</evidence>
<reference evidence="7" key="1">
    <citation type="journal article" date="2017" name="Nat. Commun.">
        <title>The North American bullfrog draft genome provides insight into hormonal regulation of long noncoding RNA.</title>
        <authorList>
            <person name="Hammond S.A."/>
            <person name="Warren R.L."/>
            <person name="Vandervalk B.P."/>
            <person name="Kucuk E."/>
            <person name="Khan H."/>
            <person name="Gibb E.A."/>
            <person name="Pandoh P."/>
            <person name="Kirk H."/>
            <person name="Zhao Y."/>
            <person name="Jones M."/>
            <person name="Mungall A.J."/>
            <person name="Coope R."/>
            <person name="Pleasance S."/>
            <person name="Moore R.A."/>
            <person name="Holt R.A."/>
            <person name="Round J.M."/>
            <person name="Ohora S."/>
            <person name="Walle B.V."/>
            <person name="Veldhoen N."/>
            <person name="Helbing C.C."/>
            <person name="Birol I."/>
        </authorList>
    </citation>
    <scope>NUCLEOTIDE SEQUENCE [LARGE SCALE GENOMIC DNA]</scope>
</reference>